<organism evidence="2">
    <name type="scientific">Dulem virus 40</name>
    <dbReference type="NCBI Taxonomy" id="3145758"/>
    <lineage>
        <taxon>Viruses</taxon>
        <taxon>Duplodnaviria</taxon>
        <taxon>Heunggongvirae</taxon>
        <taxon>Uroviricota</taxon>
        <taxon>Caudoviricetes</taxon>
    </lineage>
</organism>
<accession>A0AAU8AVS9</accession>
<feature type="region of interest" description="Disordered" evidence="1">
    <location>
        <begin position="1"/>
        <end position="29"/>
    </location>
</feature>
<name>A0AAU8AVS9_9CAUD</name>
<proteinExistence type="predicted"/>
<feature type="compositionally biased region" description="Acidic residues" evidence="1">
    <location>
        <begin position="10"/>
        <end position="20"/>
    </location>
</feature>
<protein>
    <submittedName>
        <fullName evidence="2">Uncharacterized protein</fullName>
    </submittedName>
</protein>
<reference evidence="2" key="1">
    <citation type="submission" date="2024-03" db="EMBL/GenBank/DDBJ databases">
        <title>Diverse circular DNA viruses in blood, oral, and fecal samples of captive lemurs.</title>
        <authorList>
            <person name="Paietta E.N."/>
            <person name="Kraberger S."/>
            <person name="Lund M.C."/>
            <person name="Custer J.M."/>
            <person name="Vargas K.M."/>
            <person name="Ehmke E.E."/>
            <person name="Yoder A.D."/>
            <person name="Varsani A."/>
        </authorList>
    </citation>
    <scope>NUCLEOTIDE SEQUENCE</scope>
    <source>
        <strain evidence="2">Duke_21_1</strain>
    </source>
</reference>
<evidence type="ECO:0000256" key="1">
    <source>
        <dbReference type="SAM" id="MobiDB-lite"/>
    </source>
</evidence>
<sequence>MLRKYHIDDRDEGDNNEDEPSGSKSYPSRTFWGQSWEICKDRPWLAEPLRIFGIPITPPFYYLWSMSIAQIELMCADCSVTVYPKTKDSVKGKHEFKDMSADEIESKRKEWEERYGGGKHIIKVNI</sequence>
<dbReference type="EMBL" id="PP511379">
    <property type="protein sequence ID" value="XCD03695.1"/>
    <property type="molecule type" value="Genomic_DNA"/>
</dbReference>
<evidence type="ECO:0000313" key="2">
    <source>
        <dbReference type="EMBL" id="XCD03695.1"/>
    </source>
</evidence>